<dbReference type="AlphaFoldDB" id="A0A645HT39"/>
<dbReference type="GO" id="GO:0055085">
    <property type="term" value="P:transmembrane transport"/>
    <property type="evidence" value="ECO:0007669"/>
    <property type="project" value="InterPro"/>
</dbReference>
<dbReference type="InterPro" id="IPR018389">
    <property type="entry name" value="DctP_fam"/>
</dbReference>
<keyword evidence="1" id="KW-0732">Signal</keyword>
<sequence>MHNFEVLAANKAWWDSLSEADQAIIDQAFRAGTEAHRNAIAEMDQYFKQDLLDSGMVFNETPDYDAFLKSVQVVYDKWTPIFGKDLLDGIKNIK</sequence>
<comment type="caution">
    <text evidence="2">The sequence shown here is derived from an EMBL/GenBank/DDBJ whole genome shotgun (WGS) entry which is preliminary data.</text>
</comment>
<dbReference type="Pfam" id="PF03480">
    <property type="entry name" value="DctP"/>
    <property type="match status" value="1"/>
</dbReference>
<proteinExistence type="predicted"/>
<evidence type="ECO:0008006" key="3">
    <source>
        <dbReference type="Google" id="ProtNLM"/>
    </source>
</evidence>
<organism evidence="2">
    <name type="scientific">bioreactor metagenome</name>
    <dbReference type="NCBI Taxonomy" id="1076179"/>
    <lineage>
        <taxon>unclassified sequences</taxon>
        <taxon>metagenomes</taxon>
        <taxon>ecological metagenomes</taxon>
    </lineage>
</organism>
<accession>A0A645HT39</accession>
<protein>
    <recommendedName>
        <fullName evidence="3">Solute-binding protein</fullName>
    </recommendedName>
</protein>
<evidence type="ECO:0000256" key="1">
    <source>
        <dbReference type="ARBA" id="ARBA00022729"/>
    </source>
</evidence>
<reference evidence="2" key="1">
    <citation type="submission" date="2019-08" db="EMBL/GenBank/DDBJ databases">
        <authorList>
            <person name="Kucharzyk K."/>
            <person name="Murdoch R.W."/>
            <person name="Higgins S."/>
            <person name="Loffler F."/>
        </authorList>
    </citation>
    <scope>NUCLEOTIDE SEQUENCE</scope>
</reference>
<gene>
    <name evidence="2" type="ORF">SDC9_189291</name>
</gene>
<name>A0A645HT39_9ZZZZ</name>
<dbReference type="InterPro" id="IPR038404">
    <property type="entry name" value="TRAP_DctP_sf"/>
</dbReference>
<dbReference type="EMBL" id="VSSQ01098983">
    <property type="protein sequence ID" value="MPN41736.1"/>
    <property type="molecule type" value="Genomic_DNA"/>
</dbReference>
<evidence type="ECO:0000313" key="2">
    <source>
        <dbReference type="EMBL" id="MPN41736.1"/>
    </source>
</evidence>
<dbReference type="Gene3D" id="3.40.190.170">
    <property type="entry name" value="Bacterial extracellular solute-binding protein, family 7"/>
    <property type="match status" value="1"/>
</dbReference>